<feature type="transmembrane region" description="Helical" evidence="5">
    <location>
        <begin position="197"/>
        <end position="214"/>
    </location>
</feature>
<feature type="transmembrane region" description="Helical" evidence="5">
    <location>
        <begin position="39"/>
        <end position="63"/>
    </location>
</feature>
<dbReference type="Gene3D" id="1.20.1250.20">
    <property type="entry name" value="MFS general substrate transporter like domains"/>
    <property type="match status" value="2"/>
</dbReference>
<evidence type="ECO:0000313" key="8">
    <source>
        <dbReference type="Proteomes" id="UP000319255"/>
    </source>
</evidence>
<dbReference type="Pfam" id="PF07690">
    <property type="entry name" value="MFS_1"/>
    <property type="match status" value="1"/>
</dbReference>
<dbReference type="PROSITE" id="PS50850">
    <property type="entry name" value="MFS"/>
    <property type="match status" value="1"/>
</dbReference>
<evidence type="ECO:0000256" key="3">
    <source>
        <dbReference type="ARBA" id="ARBA00022989"/>
    </source>
</evidence>
<dbReference type="EMBL" id="VFRP01000010">
    <property type="protein sequence ID" value="TPE50533.1"/>
    <property type="molecule type" value="Genomic_DNA"/>
</dbReference>
<feature type="transmembrane region" description="Helical" evidence="5">
    <location>
        <begin position="289"/>
        <end position="311"/>
    </location>
</feature>
<evidence type="ECO:0000256" key="5">
    <source>
        <dbReference type="SAM" id="Phobius"/>
    </source>
</evidence>
<reference evidence="7 8" key="1">
    <citation type="submission" date="2019-06" db="EMBL/GenBank/DDBJ databases">
        <title>A novel bacterium of genus Amaricoccus, isolated from marine sediment.</title>
        <authorList>
            <person name="Huang H."/>
            <person name="Mo K."/>
            <person name="Hu Y."/>
        </authorList>
    </citation>
    <scope>NUCLEOTIDE SEQUENCE [LARGE SCALE GENOMIC DNA]</scope>
    <source>
        <strain evidence="7 8">HB172011</strain>
    </source>
</reference>
<comment type="caution">
    <text evidence="7">The sequence shown here is derived from an EMBL/GenBank/DDBJ whole genome shotgun (WGS) entry which is preliminary data.</text>
</comment>
<sequence length="381" mass="39110">MPPRRIAVSMAFLLNGYVVGNWAPRIPGFKAGLGIDEAMLGLLILAFGVGSLVMMPLVGAAIARDGSQRVLRALTLCLAPCWLLITLAPALPVAFAGAFLFGGVIGGMDVAMNSNAVSVERSMRRAIMSSCHGFWSLGGLIGSATGGLLLGRLGGTAQSVVIVVACLALLALTWGAILHDRAPAQEERQPLRLPRQALPWILGAMALFCMIPEGSVLDWSALYLRSELGASVEVSGLAFAAFSATMAVMRFTGDPIRDRFGAVRTFRISALIAAAGLVTAGFAPAAPVAILGFAAAGLGIANLVPIAFSAAGNLPGLPPGVGISLVTFLGYSGMLFAPSLIGFVAAHVGLGPVFATLPLLYLAVFGLAHHARSADMGDAGH</sequence>
<keyword evidence="2 5" id="KW-0812">Transmembrane</keyword>
<name>A0A501WLA3_9RHOB</name>
<evidence type="ECO:0000256" key="2">
    <source>
        <dbReference type="ARBA" id="ARBA00022692"/>
    </source>
</evidence>
<dbReference type="InterPro" id="IPR036259">
    <property type="entry name" value="MFS_trans_sf"/>
</dbReference>
<keyword evidence="4 5" id="KW-0472">Membrane</keyword>
<comment type="subcellular location">
    <subcellularLocation>
        <location evidence="1">Membrane</location>
        <topology evidence="1">Multi-pass membrane protein</topology>
    </subcellularLocation>
</comment>
<evidence type="ECO:0000256" key="1">
    <source>
        <dbReference type="ARBA" id="ARBA00004141"/>
    </source>
</evidence>
<dbReference type="PANTHER" id="PTHR23514:SF13">
    <property type="entry name" value="INNER MEMBRANE PROTEIN YBJJ"/>
    <property type="match status" value="1"/>
</dbReference>
<evidence type="ECO:0000313" key="7">
    <source>
        <dbReference type="EMBL" id="TPE50533.1"/>
    </source>
</evidence>
<dbReference type="InterPro" id="IPR051788">
    <property type="entry name" value="MFS_Transporter"/>
</dbReference>
<proteinExistence type="predicted"/>
<evidence type="ECO:0000259" key="6">
    <source>
        <dbReference type="PROSITE" id="PS50850"/>
    </source>
</evidence>
<feature type="transmembrane region" description="Helical" evidence="5">
    <location>
        <begin position="70"/>
        <end position="88"/>
    </location>
</feature>
<dbReference type="SUPFAM" id="SSF103473">
    <property type="entry name" value="MFS general substrate transporter"/>
    <property type="match status" value="1"/>
</dbReference>
<feature type="domain" description="Major facilitator superfamily (MFS) profile" evidence="6">
    <location>
        <begin position="199"/>
        <end position="381"/>
    </location>
</feature>
<feature type="transmembrane region" description="Helical" evidence="5">
    <location>
        <begin position="323"/>
        <end position="344"/>
    </location>
</feature>
<dbReference type="GO" id="GO:0022857">
    <property type="term" value="F:transmembrane transporter activity"/>
    <property type="evidence" value="ECO:0007669"/>
    <property type="project" value="InterPro"/>
</dbReference>
<organism evidence="7 8">
    <name type="scientific">Amaricoccus solimangrovi</name>
    <dbReference type="NCBI Taxonomy" id="2589815"/>
    <lineage>
        <taxon>Bacteria</taxon>
        <taxon>Pseudomonadati</taxon>
        <taxon>Pseudomonadota</taxon>
        <taxon>Alphaproteobacteria</taxon>
        <taxon>Rhodobacterales</taxon>
        <taxon>Paracoccaceae</taxon>
        <taxon>Amaricoccus</taxon>
    </lineage>
</organism>
<dbReference type="GO" id="GO:0016020">
    <property type="term" value="C:membrane"/>
    <property type="evidence" value="ECO:0007669"/>
    <property type="project" value="UniProtKB-SubCell"/>
</dbReference>
<evidence type="ECO:0000256" key="4">
    <source>
        <dbReference type="ARBA" id="ARBA00023136"/>
    </source>
</evidence>
<keyword evidence="3 5" id="KW-1133">Transmembrane helix</keyword>
<dbReference type="InterPro" id="IPR011701">
    <property type="entry name" value="MFS"/>
</dbReference>
<feature type="transmembrane region" description="Helical" evidence="5">
    <location>
        <begin position="157"/>
        <end position="177"/>
    </location>
</feature>
<dbReference type="InterPro" id="IPR020846">
    <property type="entry name" value="MFS_dom"/>
</dbReference>
<keyword evidence="8" id="KW-1185">Reference proteome</keyword>
<dbReference type="PANTHER" id="PTHR23514">
    <property type="entry name" value="BYPASS OF STOP CODON PROTEIN 6"/>
    <property type="match status" value="1"/>
</dbReference>
<protein>
    <submittedName>
        <fullName evidence="7">MFS transporter</fullName>
    </submittedName>
</protein>
<accession>A0A501WLA3</accession>
<dbReference type="CDD" id="cd17393">
    <property type="entry name" value="MFS_MosC_like"/>
    <property type="match status" value="1"/>
</dbReference>
<dbReference type="AlphaFoldDB" id="A0A501WLA3"/>
<feature type="transmembrane region" description="Helical" evidence="5">
    <location>
        <begin position="133"/>
        <end position="151"/>
    </location>
</feature>
<feature type="transmembrane region" description="Helical" evidence="5">
    <location>
        <begin position="234"/>
        <end position="253"/>
    </location>
</feature>
<dbReference type="Proteomes" id="UP000319255">
    <property type="component" value="Unassembled WGS sequence"/>
</dbReference>
<dbReference type="OrthoDB" id="9810941at2"/>
<feature type="transmembrane region" description="Helical" evidence="5">
    <location>
        <begin position="350"/>
        <end position="368"/>
    </location>
</feature>
<feature type="transmembrane region" description="Helical" evidence="5">
    <location>
        <begin position="265"/>
        <end position="283"/>
    </location>
</feature>
<feature type="transmembrane region" description="Helical" evidence="5">
    <location>
        <begin position="94"/>
        <end position="112"/>
    </location>
</feature>
<gene>
    <name evidence="7" type="ORF">FJM51_11905</name>
</gene>